<organism evidence="1 2">
    <name type="scientific">Penicillium chrysogenum</name>
    <name type="common">Penicillium notatum</name>
    <dbReference type="NCBI Taxonomy" id="5076"/>
    <lineage>
        <taxon>Eukaryota</taxon>
        <taxon>Fungi</taxon>
        <taxon>Dikarya</taxon>
        <taxon>Ascomycota</taxon>
        <taxon>Pezizomycotina</taxon>
        <taxon>Eurotiomycetes</taxon>
        <taxon>Eurotiomycetidae</taxon>
        <taxon>Eurotiales</taxon>
        <taxon>Aspergillaceae</taxon>
        <taxon>Penicillium</taxon>
        <taxon>Penicillium chrysogenum species complex</taxon>
    </lineage>
</organism>
<name>A0ABQ8WBF3_PENCH</name>
<proteinExistence type="predicted"/>
<dbReference type="Proteomes" id="UP001220256">
    <property type="component" value="Unassembled WGS sequence"/>
</dbReference>
<accession>A0ABQ8WBF3</accession>
<comment type="caution">
    <text evidence="1">The sequence shown here is derived from an EMBL/GenBank/DDBJ whole genome shotgun (WGS) entry which is preliminary data.</text>
</comment>
<reference evidence="1 2" key="1">
    <citation type="journal article" date="2023" name="IMA Fungus">
        <title>Comparative genomic study of the Penicillium genus elucidates a diverse pangenome and 15 lateral gene transfer events.</title>
        <authorList>
            <person name="Petersen C."/>
            <person name="Sorensen T."/>
            <person name="Nielsen M.R."/>
            <person name="Sondergaard T.E."/>
            <person name="Sorensen J.L."/>
            <person name="Fitzpatrick D.A."/>
            <person name="Frisvad J.C."/>
            <person name="Nielsen K.L."/>
        </authorList>
    </citation>
    <scope>NUCLEOTIDE SEQUENCE [LARGE SCALE GENOMIC DNA]</scope>
    <source>
        <strain evidence="1 2">IBT 3361</strain>
    </source>
</reference>
<sequence length="120" mass="13548">MALSARRAEGYDSINSRTLENAGMVIILEAQMSHTDDDLWYGLIKDQTGFYSGPRIAIPLLMVALLEALCSPLFYNHEKFDDVVSRYCRDDRFLIKLDNVDSAARYNIFELTDGHPGAVD</sequence>
<gene>
    <name evidence="1" type="ORF">N7505_008795</name>
</gene>
<keyword evidence="2" id="KW-1185">Reference proteome</keyword>
<dbReference type="EMBL" id="JAPVEB010000006">
    <property type="protein sequence ID" value="KAJ5261928.1"/>
    <property type="molecule type" value="Genomic_DNA"/>
</dbReference>
<evidence type="ECO:0000313" key="2">
    <source>
        <dbReference type="Proteomes" id="UP001220256"/>
    </source>
</evidence>
<evidence type="ECO:0000313" key="1">
    <source>
        <dbReference type="EMBL" id="KAJ5261928.1"/>
    </source>
</evidence>
<protein>
    <submittedName>
        <fullName evidence="1">Uncharacterized protein</fullName>
    </submittedName>
</protein>